<dbReference type="PANTHER" id="PTHR11929:SF194">
    <property type="entry name" value="ALPHA-(1,3)-FUCOSYLTRANSFERASE 10"/>
    <property type="match status" value="1"/>
</dbReference>
<proteinExistence type="inferred from homology"/>
<dbReference type="SUPFAM" id="SSF53756">
    <property type="entry name" value="UDP-Glycosyltransferase/glycogen phosphorylase"/>
    <property type="match status" value="1"/>
</dbReference>
<evidence type="ECO:0000313" key="6">
    <source>
        <dbReference type="Proteomes" id="UP000178059"/>
    </source>
</evidence>
<dbReference type="Proteomes" id="UP000178059">
    <property type="component" value="Unassembled WGS sequence"/>
</dbReference>
<evidence type="ECO:0000256" key="1">
    <source>
        <dbReference type="ARBA" id="ARBA00008919"/>
    </source>
</evidence>
<gene>
    <name evidence="5" type="ORF">A2824_03120</name>
</gene>
<dbReference type="STRING" id="1801743.A2824_03120"/>
<dbReference type="Pfam" id="PF00852">
    <property type="entry name" value="Glyco_transf_10"/>
    <property type="match status" value="1"/>
</dbReference>
<sequence>MPGTWYDSTESHILLNHMRNIVIQISNYNRLKKNKIFDIDIDPNLSVYVTLKDFLRAHGISLFTPDMINSSETECAIYMNVPYPWDIESWKKIIRTKNNILFAVEPQMINPFNYSKILQMFFKKIYTWNTALVDNEKYFQYNIAQSNIGLDINTKPFTSKKFLTFVVGNKGLPLILSILVKMGIFSEKELYNERLKALEYFENNIPENFDLYGKGWNKPKDSKKYKTYKGSVDNKIEVISNYKFCLCFENATEMNGYITEKIFDCFKAKCIPIYWGASDIEKYIPKDCFIDFRVFGGYGELILYLKNMKEEEYNRRIDSIEKLLLDEKFMRTWFEDGWVKDFSKKLGIL</sequence>
<evidence type="ECO:0000313" key="5">
    <source>
        <dbReference type="EMBL" id="OGI69681.1"/>
    </source>
</evidence>
<dbReference type="GO" id="GO:0008417">
    <property type="term" value="F:fucosyltransferase activity"/>
    <property type="evidence" value="ECO:0007669"/>
    <property type="project" value="InterPro"/>
</dbReference>
<keyword evidence="2" id="KW-0328">Glycosyltransferase</keyword>
<dbReference type="InterPro" id="IPR001503">
    <property type="entry name" value="Glyco_trans_10"/>
</dbReference>
<accession>A0A1F6VJ19</accession>
<protein>
    <recommendedName>
        <fullName evidence="4">Fucosyltransferase C-terminal domain-containing protein</fullName>
    </recommendedName>
</protein>
<dbReference type="Gene3D" id="3.40.50.11660">
    <property type="entry name" value="Glycosyl transferase family 10, C-terminal domain"/>
    <property type="match status" value="1"/>
</dbReference>
<dbReference type="GO" id="GO:0016020">
    <property type="term" value="C:membrane"/>
    <property type="evidence" value="ECO:0007669"/>
    <property type="project" value="InterPro"/>
</dbReference>
<dbReference type="InterPro" id="IPR055270">
    <property type="entry name" value="Glyco_tran_10_C"/>
</dbReference>
<name>A0A1F6VJ19_9BACT</name>
<comment type="similarity">
    <text evidence="1">Belongs to the glycosyltransferase 10 family.</text>
</comment>
<evidence type="ECO:0000256" key="2">
    <source>
        <dbReference type="ARBA" id="ARBA00022676"/>
    </source>
</evidence>
<dbReference type="AlphaFoldDB" id="A0A1F6VJ19"/>
<evidence type="ECO:0000256" key="3">
    <source>
        <dbReference type="ARBA" id="ARBA00022679"/>
    </source>
</evidence>
<feature type="domain" description="Fucosyltransferase C-terminal" evidence="4">
    <location>
        <begin position="185"/>
        <end position="312"/>
    </location>
</feature>
<dbReference type="PANTHER" id="PTHR11929">
    <property type="entry name" value="ALPHA- 1,3 -FUCOSYLTRANSFERASE"/>
    <property type="match status" value="1"/>
</dbReference>
<keyword evidence="3" id="KW-0808">Transferase</keyword>
<dbReference type="EMBL" id="MFTT01000021">
    <property type="protein sequence ID" value="OGI69681.1"/>
    <property type="molecule type" value="Genomic_DNA"/>
</dbReference>
<organism evidence="5 6">
    <name type="scientific">Candidatus Nomurabacteria bacterium RIFCSPHIGHO2_01_FULL_42_16</name>
    <dbReference type="NCBI Taxonomy" id="1801743"/>
    <lineage>
        <taxon>Bacteria</taxon>
        <taxon>Candidatus Nomuraibacteriota</taxon>
    </lineage>
</organism>
<comment type="caution">
    <text evidence="5">The sequence shown here is derived from an EMBL/GenBank/DDBJ whole genome shotgun (WGS) entry which is preliminary data.</text>
</comment>
<dbReference type="InterPro" id="IPR038577">
    <property type="entry name" value="GT10-like_C_sf"/>
</dbReference>
<reference evidence="5 6" key="1">
    <citation type="journal article" date="2016" name="Nat. Commun.">
        <title>Thousands of microbial genomes shed light on interconnected biogeochemical processes in an aquifer system.</title>
        <authorList>
            <person name="Anantharaman K."/>
            <person name="Brown C.T."/>
            <person name="Hug L.A."/>
            <person name="Sharon I."/>
            <person name="Castelle C.J."/>
            <person name="Probst A.J."/>
            <person name="Thomas B.C."/>
            <person name="Singh A."/>
            <person name="Wilkins M.J."/>
            <person name="Karaoz U."/>
            <person name="Brodie E.L."/>
            <person name="Williams K.H."/>
            <person name="Hubbard S.S."/>
            <person name="Banfield J.F."/>
        </authorList>
    </citation>
    <scope>NUCLEOTIDE SEQUENCE [LARGE SCALE GENOMIC DNA]</scope>
</reference>
<evidence type="ECO:0000259" key="4">
    <source>
        <dbReference type="Pfam" id="PF00852"/>
    </source>
</evidence>